<reference evidence="2 3" key="1">
    <citation type="submission" date="2017-07" db="EMBL/GenBank/DDBJ databases">
        <title>A draft genome sequence of Komagataeibacter xylinus LMG 1515.</title>
        <authorList>
            <person name="Skraban J."/>
            <person name="Cleenwerck I."/>
            <person name="Vandamme P."/>
            <person name="Trcek J."/>
        </authorList>
    </citation>
    <scope>NUCLEOTIDE SEQUENCE [LARGE SCALE GENOMIC DNA]</scope>
    <source>
        <strain evidence="2 3">LMG 1515</strain>
    </source>
</reference>
<name>A0A318PHW1_KOMXY</name>
<comment type="caution">
    <text evidence="2">The sequence shown here is derived from an EMBL/GenBank/DDBJ whole genome shotgun (WGS) entry which is preliminary data.</text>
</comment>
<proteinExistence type="predicted"/>
<feature type="region of interest" description="Disordered" evidence="1">
    <location>
        <begin position="1"/>
        <end position="28"/>
    </location>
</feature>
<dbReference type="AlphaFoldDB" id="A0A318PHW1"/>
<feature type="compositionally biased region" description="Basic and acidic residues" evidence="1">
    <location>
        <begin position="19"/>
        <end position="28"/>
    </location>
</feature>
<gene>
    <name evidence="2" type="ORF">CFR75_08555</name>
</gene>
<evidence type="ECO:0000256" key="1">
    <source>
        <dbReference type="SAM" id="MobiDB-lite"/>
    </source>
</evidence>
<keyword evidence="3" id="KW-1185">Reference proteome</keyword>
<dbReference type="Proteomes" id="UP000248257">
    <property type="component" value="Unassembled WGS sequence"/>
</dbReference>
<accession>A0A318PHW1</accession>
<evidence type="ECO:0000313" key="3">
    <source>
        <dbReference type="Proteomes" id="UP000248257"/>
    </source>
</evidence>
<evidence type="ECO:0000313" key="2">
    <source>
        <dbReference type="EMBL" id="PYD56844.1"/>
    </source>
</evidence>
<dbReference type="EMBL" id="NKUC01000015">
    <property type="protein sequence ID" value="PYD56844.1"/>
    <property type="molecule type" value="Genomic_DNA"/>
</dbReference>
<protein>
    <submittedName>
        <fullName evidence="2">Uncharacterized protein</fullName>
    </submittedName>
</protein>
<sequence>MAGFFKGFRIMNGQSDSTPKPRKEPHEEWREALLRAWRSRRGYARPQDAAHTVSDEGFLYDDA</sequence>
<organism evidence="2 3">
    <name type="scientific">Komagataeibacter xylinus</name>
    <name type="common">Gluconacetobacter xylinus</name>
    <dbReference type="NCBI Taxonomy" id="28448"/>
    <lineage>
        <taxon>Bacteria</taxon>
        <taxon>Pseudomonadati</taxon>
        <taxon>Pseudomonadota</taxon>
        <taxon>Alphaproteobacteria</taxon>
        <taxon>Acetobacterales</taxon>
        <taxon>Acetobacteraceae</taxon>
        <taxon>Komagataeibacter</taxon>
    </lineage>
</organism>